<feature type="domain" description="Methyltransferase type 11" evidence="1">
    <location>
        <begin position="50"/>
        <end position="140"/>
    </location>
</feature>
<gene>
    <name evidence="2" type="ORF">SAMN05421833_11815</name>
</gene>
<evidence type="ECO:0000313" key="3">
    <source>
        <dbReference type="Proteomes" id="UP000186096"/>
    </source>
</evidence>
<dbReference type="InterPro" id="IPR029063">
    <property type="entry name" value="SAM-dependent_MTases_sf"/>
</dbReference>
<dbReference type="Gene3D" id="3.40.50.150">
    <property type="entry name" value="Vaccinia Virus protein VP39"/>
    <property type="match status" value="1"/>
</dbReference>
<name>A0A1N7EHR8_9ACTN</name>
<dbReference type="PANTHER" id="PTHR43591:SF110">
    <property type="entry name" value="RHODANESE DOMAIN-CONTAINING PROTEIN"/>
    <property type="match status" value="1"/>
</dbReference>
<dbReference type="CDD" id="cd02440">
    <property type="entry name" value="AdoMet_MTases"/>
    <property type="match status" value="1"/>
</dbReference>
<evidence type="ECO:0000259" key="1">
    <source>
        <dbReference type="Pfam" id="PF08241"/>
    </source>
</evidence>
<dbReference type="STRING" id="58117.SAMN05421833_11815"/>
<organism evidence="2 3">
    <name type="scientific">Microbispora rosea</name>
    <dbReference type="NCBI Taxonomy" id="58117"/>
    <lineage>
        <taxon>Bacteria</taxon>
        <taxon>Bacillati</taxon>
        <taxon>Actinomycetota</taxon>
        <taxon>Actinomycetes</taxon>
        <taxon>Streptosporangiales</taxon>
        <taxon>Streptosporangiaceae</taxon>
        <taxon>Microbispora</taxon>
    </lineage>
</organism>
<keyword evidence="3" id="KW-1185">Reference proteome</keyword>
<dbReference type="EMBL" id="FTNI01000018">
    <property type="protein sequence ID" value="SIR87631.1"/>
    <property type="molecule type" value="Genomic_DNA"/>
</dbReference>
<dbReference type="PANTHER" id="PTHR43591">
    <property type="entry name" value="METHYLTRANSFERASE"/>
    <property type="match status" value="1"/>
</dbReference>
<dbReference type="GO" id="GO:0032259">
    <property type="term" value="P:methylation"/>
    <property type="evidence" value="ECO:0007669"/>
    <property type="project" value="UniProtKB-KW"/>
</dbReference>
<dbReference type="GO" id="GO:0008757">
    <property type="term" value="F:S-adenosylmethionine-dependent methyltransferase activity"/>
    <property type="evidence" value="ECO:0007669"/>
    <property type="project" value="InterPro"/>
</dbReference>
<dbReference type="Proteomes" id="UP000186096">
    <property type="component" value="Unassembled WGS sequence"/>
</dbReference>
<dbReference type="AlphaFoldDB" id="A0A1N7EHR8"/>
<keyword evidence="2" id="KW-0808">Transferase</keyword>
<dbReference type="InterPro" id="IPR013216">
    <property type="entry name" value="Methyltransf_11"/>
</dbReference>
<dbReference type="RefSeq" id="WP_076438226.1">
    <property type="nucleotide sequence ID" value="NZ_FTNI01000018.1"/>
</dbReference>
<protein>
    <submittedName>
        <fullName evidence="2">Ubiquinone/menaquinone biosynthesis C-methylase UbiE</fullName>
    </submittedName>
</protein>
<keyword evidence="2" id="KW-0489">Methyltransferase</keyword>
<evidence type="ECO:0000313" key="2">
    <source>
        <dbReference type="EMBL" id="SIR87631.1"/>
    </source>
</evidence>
<proteinExistence type="predicted"/>
<keyword evidence="2" id="KW-0830">Ubiquinone</keyword>
<accession>A0A1N7EHR8</accession>
<sequence length="257" mass="27691">MSNDEMPRVPAEDLNPLIRLLDAADASPGAAALRARTYELLHIAPGIPAVDVGCGTGRAVAEMSERGTEAIGIDASVQMIDEGRRRRPDLDLRVGDAYELSLPDGSVAAYRADKVYHELDDPAKALGEAFRVLTPGGRIALIGQDWESFIIDSDTPTITRTIVQARADTVPNPRAARRYRNLLLDAGFEDVSVEVRTGIFTDATMLPMLSGIAEGAFAAGALDREQADRWIAEQAARAKAGRLFLAIPLFLASARRP</sequence>
<reference evidence="3" key="1">
    <citation type="submission" date="2017-01" db="EMBL/GenBank/DDBJ databases">
        <authorList>
            <person name="Varghese N."/>
            <person name="Submissions S."/>
        </authorList>
    </citation>
    <scope>NUCLEOTIDE SEQUENCE [LARGE SCALE GENOMIC DNA]</scope>
    <source>
        <strain evidence="3">ATCC 12950</strain>
    </source>
</reference>
<dbReference type="Pfam" id="PF08241">
    <property type="entry name" value="Methyltransf_11"/>
    <property type="match status" value="1"/>
</dbReference>
<dbReference type="SUPFAM" id="SSF53335">
    <property type="entry name" value="S-adenosyl-L-methionine-dependent methyltransferases"/>
    <property type="match status" value="1"/>
</dbReference>